<keyword evidence="1" id="KW-1133">Transmembrane helix</keyword>
<protein>
    <submittedName>
        <fullName evidence="2">Uncharacterized protein</fullName>
    </submittedName>
</protein>
<sequence length="485" mass="54813">MPPTVPTIEEPPGGVGPSVFVCLVIGFIFIYYFRVNHATRAGHESCSTDRPQTPYERDYGVRLFLGYFLIEAIAVGGSVAILEWLQFGVIDIFNYRSKVVDRTYLQQAGKPGKCVDGDIGGWGVKIYLSMTLILLVYHMIASLCRRLYEPRPNTEGQTLLITGDHDLQRTVMIALLLWVTSFSIAVLVQFYAPDKILSFADGTVAINVLDLCDSMILISFCLLHYLESPIYVHASIIVLAFNSIVTLIVGLNLDSLELAADGCTGSMVWIGVFEIKKKAPASFWVYFTWKSCTIISVIFHGKLSPLSAALYNKRHNRKGLSWTVTEMDRIDDEEDLDYRSLRSHRRFFILAHGGGLTHLSTALFALYNLFKYSAIFGQTSSWESFGQVFPVLLAVLTTVNELIVAFLLFGWNLRDAVCHFLLDTAGSDVQRARFYRWNIVFFVPCELIPYIIYAVPFRLLPSTARCLTRLARRFRNWVLQIETPV</sequence>
<dbReference type="EMBL" id="ML119681">
    <property type="protein sequence ID" value="RPA81267.1"/>
    <property type="molecule type" value="Genomic_DNA"/>
</dbReference>
<proteinExistence type="predicted"/>
<keyword evidence="1" id="KW-0472">Membrane</keyword>
<feature type="transmembrane region" description="Helical" evidence="1">
    <location>
        <begin position="230"/>
        <end position="251"/>
    </location>
</feature>
<gene>
    <name evidence="2" type="ORF">BJ508DRAFT_326649</name>
</gene>
<evidence type="ECO:0000313" key="3">
    <source>
        <dbReference type="Proteomes" id="UP000275078"/>
    </source>
</evidence>
<keyword evidence="1" id="KW-0812">Transmembrane</keyword>
<accession>A0A3N4I721</accession>
<feature type="transmembrane region" description="Helical" evidence="1">
    <location>
        <begin position="390"/>
        <end position="413"/>
    </location>
</feature>
<feature type="transmembrane region" description="Helical" evidence="1">
    <location>
        <begin position="347"/>
        <end position="370"/>
    </location>
</feature>
<dbReference type="AlphaFoldDB" id="A0A3N4I721"/>
<keyword evidence="3" id="KW-1185">Reference proteome</keyword>
<reference evidence="2 3" key="1">
    <citation type="journal article" date="2018" name="Nat. Ecol. Evol.">
        <title>Pezizomycetes genomes reveal the molecular basis of ectomycorrhizal truffle lifestyle.</title>
        <authorList>
            <person name="Murat C."/>
            <person name="Payen T."/>
            <person name="Noel B."/>
            <person name="Kuo A."/>
            <person name="Morin E."/>
            <person name="Chen J."/>
            <person name="Kohler A."/>
            <person name="Krizsan K."/>
            <person name="Balestrini R."/>
            <person name="Da Silva C."/>
            <person name="Montanini B."/>
            <person name="Hainaut M."/>
            <person name="Levati E."/>
            <person name="Barry K.W."/>
            <person name="Belfiori B."/>
            <person name="Cichocki N."/>
            <person name="Clum A."/>
            <person name="Dockter R.B."/>
            <person name="Fauchery L."/>
            <person name="Guy J."/>
            <person name="Iotti M."/>
            <person name="Le Tacon F."/>
            <person name="Lindquist E.A."/>
            <person name="Lipzen A."/>
            <person name="Malagnac F."/>
            <person name="Mello A."/>
            <person name="Molinier V."/>
            <person name="Miyauchi S."/>
            <person name="Poulain J."/>
            <person name="Riccioni C."/>
            <person name="Rubini A."/>
            <person name="Sitrit Y."/>
            <person name="Splivallo R."/>
            <person name="Traeger S."/>
            <person name="Wang M."/>
            <person name="Zifcakova L."/>
            <person name="Wipf D."/>
            <person name="Zambonelli A."/>
            <person name="Paolocci F."/>
            <person name="Nowrousian M."/>
            <person name="Ottonello S."/>
            <person name="Baldrian P."/>
            <person name="Spatafora J.W."/>
            <person name="Henrissat B."/>
            <person name="Nagy L.G."/>
            <person name="Aury J.M."/>
            <person name="Wincker P."/>
            <person name="Grigoriev I.V."/>
            <person name="Bonfante P."/>
            <person name="Martin F.M."/>
        </authorList>
    </citation>
    <scope>NUCLEOTIDE SEQUENCE [LARGE SCALE GENOMIC DNA]</scope>
    <source>
        <strain evidence="2 3">RN42</strain>
    </source>
</reference>
<feature type="transmembrane region" description="Helical" evidence="1">
    <location>
        <begin position="64"/>
        <end position="85"/>
    </location>
</feature>
<feature type="transmembrane region" description="Helical" evidence="1">
    <location>
        <begin position="169"/>
        <end position="192"/>
    </location>
</feature>
<feature type="transmembrane region" description="Helical" evidence="1">
    <location>
        <begin position="126"/>
        <end position="148"/>
    </location>
</feature>
<name>A0A3N4I721_ASCIM</name>
<dbReference type="Proteomes" id="UP000275078">
    <property type="component" value="Unassembled WGS sequence"/>
</dbReference>
<feature type="transmembrane region" description="Helical" evidence="1">
    <location>
        <begin position="434"/>
        <end position="455"/>
    </location>
</feature>
<organism evidence="2 3">
    <name type="scientific">Ascobolus immersus RN42</name>
    <dbReference type="NCBI Taxonomy" id="1160509"/>
    <lineage>
        <taxon>Eukaryota</taxon>
        <taxon>Fungi</taxon>
        <taxon>Dikarya</taxon>
        <taxon>Ascomycota</taxon>
        <taxon>Pezizomycotina</taxon>
        <taxon>Pezizomycetes</taxon>
        <taxon>Pezizales</taxon>
        <taxon>Ascobolaceae</taxon>
        <taxon>Ascobolus</taxon>
    </lineage>
</organism>
<evidence type="ECO:0000256" key="1">
    <source>
        <dbReference type="SAM" id="Phobius"/>
    </source>
</evidence>
<feature type="transmembrane region" description="Helical" evidence="1">
    <location>
        <begin position="15"/>
        <end position="33"/>
    </location>
</feature>
<evidence type="ECO:0000313" key="2">
    <source>
        <dbReference type="EMBL" id="RPA81267.1"/>
    </source>
</evidence>